<comment type="caution">
    <text evidence="2">The sequence shown here is derived from an EMBL/GenBank/DDBJ whole genome shotgun (WGS) entry which is preliminary data.</text>
</comment>
<gene>
    <name evidence="2" type="ORF">OS242_19230</name>
</gene>
<keyword evidence="3" id="KW-1185">Reference proteome</keyword>
<keyword evidence="1" id="KW-0812">Transmembrane</keyword>
<evidence type="ECO:0000313" key="2">
    <source>
        <dbReference type="EMBL" id="MCX7572074.1"/>
    </source>
</evidence>
<evidence type="ECO:0000313" key="3">
    <source>
        <dbReference type="Proteomes" id="UP001208017"/>
    </source>
</evidence>
<dbReference type="Proteomes" id="UP001208017">
    <property type="component" value="Unassembled WGS sequence"/>
</dbReference>
<proteinExistence type="predicted"/>
<evidence type="ECO:0008006" key="4">
    <source>
        <dbReference type="Google" id="ProtNLM"/>
    </source>
</evidence>
<feature type="transmembrane region" description="Helical" evidence="1">
    <location>
        <begin position="12"/>
        <end position="30"/>
    </location>
</feature>
<dbReference type="RefSeq" id="WP_267153324.1">
    <property type="nucleotide sequence ID" value="NZ_JAPMLT010000015.1"/>
</dbReference>
<protein>
    <recommendedName>
        <fullName evidence="4">DUF304 domain-containing protein</fullName>
    </recommendedName>
</protein>
<accession>A0ABT3XBD8</accession>
<dbReference type="EMBL" id="JAPMLT010000015">
    <property type="protein sequence ID" value="MCX7572074.1"/>
    <property type="molecule type" value="Genomic_DNA"/>
</dbReference>
<feature type="transmembrane region" description="Helical" evidence="1">
    <location>
        <begin position="36"/>
        <end position="55"/>
    </location>
</feature>
<name>A0ABT3XBD8_9BACL</name>
<reference evidence="2 3" key="1">
    <citation type="submission" date="2022-11" db="EMBL/GenBank/DDBJ databases">
        <title>Study of microbial diversity in lake waters.</title>
        <authorList>
            <person name="Zhang J."/>
        </authorList>
    </citation>
    <scope>NUCLEOTIDE SEQUENCE [LARGE SCALE GENOMIC DNA]</scope>
    <source>
        <strain evidence="2 3">DT12</strain>
    </source>
</reference>
<sequence>MSRIYRVRDAQRFVFFFLLCPLIPLLLQLLRPSWTLALLGGVGAFLAFLAISLFAQREFEVGVEYIRIDSGDRAQMIFHAEIEEILLTKGNFVEFRLEGRRRRVRLATEDCPSATAALATFASRHGIPITDNRRKQKDRRAPA</sequence>
<evidence type="ECO:0000256" key="1">
    <source>
        <dbReference type="SAM" id="Phobius"/>
    </source>
</evidence>
<keyword evidence="1" id="KW-0472">Membrane</keyword>
<organism evidence="2 3">
    <name type="scientific">Tumebacillus lacus</name>
    <dbReference type="NCBI Taxonomy" id="2995335"/>
    <lineage>
        <taxon>Bacteria</taxon>
        <taxon>Bacillati</taxon>
        <taxon>Bacillota</taxon>
        <taxon>Bacilli</taxon>
        <taxon>Bacillales</taxon>
        <taxon>Alicyclobacillaceae</taxon>
        <taxon>Tumebacillus</taxon>
    </lineage>
</organism>
<keyword evidence="1" id="KW-1133">Transmembrane helix</keyword>